<dbReference type="InterPro" id="IPR011042">
    <property type="entry name" value="6-blade_b-propeller_TolB-like"/>
</dbReference>
<feature type="compositionally biased region" description="Basic and acidic residues" evidence="2">
    <location>
        <begin position="753"/>
        <end position="775"/>
    </location>
</feature>
<dbReference type="PANTHER" id="PTHR36842:SF1">
    <property type="entry name" value="PROTEIN TOLB"/>
    <property type="match status" value="1"/>
</dbReference>
<dbReference type="SUPFAM" id="SSF82171">
    <property type="entry name" value="DPP6 N-terminal domain-like"/>
    <property type="match status" value="1"/>
</dbReference>
<reference evidence="3 4" key="1">
    <citation type="journal article" date="2016" name="Nat. Commun.">
        <title>Thousands of microbial genomes shed light on interconnected biogeochemical processes in an aquifer system.</title>
        <authorList>
            <person name="Anantharaman K."/>
            <person name="Brown C.T."/>
            <person name="Hug L.A."/>
            <person name="Sharon I."/>
            <person name="Castelle C.J."/>
            <person name="Probst A.J."/>
            <person name="Thomas B.C."/>
            <person name="Singh A."/>
            <person name="Wilkins M.J."/>
            <person name="Karaoz U."/>
            <person name="Brodie E.L."/>
            <person name="Williams K.H."/>
            <person name="Hubbard S.S."/>
            <person name="Banfield J.F."/>
        </authorList>
    </citation>
    <scope>NUCLEOTIDE SEQUENCE [LARGE SCALE GENOMIC DNA]</scope>
</reference>
<organism evidence="3 4">
    <name type="scientific">Candidatus Glassbacteria bacterium GWA2_58_10</name>
    <dbReference type="NCBI Taxonomy" id="1817865"/>
    <lineage>
        <taxon>Bacteria</taxon>
        <taxon>Candidatus Glassiibacteriota</taxon>
    </lineage>
</organism>
<comment type="similarity">
    <text evidence="1">Belongs to the TolB family.</text>
</comment>
<comment type="caution">
    <text evidence="3">The sequence shown here is derived from an EMBL/GenBank/DDBJ whole genome shotgun (WGS) entry which is preliminary data.</text>
</comment>
<dbReference type="InterPro" id="IPR011659">
    <property type="entry name" value="WD40"/>
</dbReference>
<feature type="region of interest" description="Disordered" evidence="2">
    <location>
        <begin position="744"/>
        <end position="775"/>
    </location>
</feature>
<dbReference type="Proteomes" id="UP000176992">
    <property type="component" value="Unassembled WGS sequence"/>
</dbReference>
<sequence length="1092" mass="123208">MRKSPLKTSRIPLSLKLTVRSSLARFIPLICLAALLCSSGAVFAQFGKNKVQYKNFPWQLMKTEHFDIYFYEKERPMVLDAARLSERAFTRYSKILNFRPNRRIPLILYASHSDFAQTNVLPEDIEEGLAGVNEFAKKRVLLPFTGSWKDFEHVLTHELAHAFQIDILWGSNTPISNPFAFSPPLWFIEGMVEQLSLGGMTANHEMWLRDSALSGYLMTLQDLSYMPQGAYTFGHSFWYFISERYGSRKIGEILQKTPLYGNLDHAFKSAVGANMETLSKQWNEDIRKTYLPQIVNFEKPEDFSRRLTNHEKDGSSFNTTPALNSSGELLAFITNKSGYIDIFCASAIDGKKSHRLIGGQRNPSLEDIRFLFTSLDWSPDDRFLTFVGKDGPQDAIYVYSYFKHEVVKKFTFGLDGILTPDFSPDGKKIVFSGIDGGRSNLYLVDVDSGKLTQLTDDKYTQRDPDFSPDGEKIAFTTEYGPGTDFDRLIFADYRIGILDLRTGKYDVLPDCYGNNISPKWSPEGDKLAFISDRTGIPNIFYFDFKDSLDYQVTNILTGVSGIVETSPCLSWSSGSGRLAFSAFYNSGWDIFVLNNLERMAKPWKPDTSKVFDYQSVYLNASKERMEHLKQQLRLMPYPPGSAPVMAAGAASQARTESRPEAAGLAALTLAKEESGAKHPVSIDPASELSSPWRIHDLEETPPETESVRDLPMIDAEKPGAAVRDSAFGLPDSALAGSQLLMEDRPVAASSRPELGKPLDPRELEEWEDSAKVEHPDSLLAEGTDSLLKSVKGDSLPAISFDFDVPKEKIPLPDTSTFTYHKYKAKFSADYVSGYGGYTGNIGVSGGAYVSLSDQLGNHNIAIGANIYGKIQDSDLLFQYMNLKHRTDMGFYVTQFRDLYYLSSSYYGGTALANIWRGAGVVFSRPFNRFRRFEWGLSAYSVSQKTIDLSFDPYYYYFRENTIQEYGTSYFAGPQVALVYDNSAYGMTGPVDGERYRLSAQQFFGQLSYSEVMLDWRKYWLFWKRMSFAVRGIGAMRWGENPRLFYIGGPYTFRGASWGDLFGTNVLLTNAEIRFPLIDYLVMGWPLPVFLRG</sequence>
<dbReference type="Gene3D" id="2.120.10.30">
    <property type="entry name" value="TolB, C-terminal domain"/>
    <property type="match status" value="2"/>
</dbReference>
<evidence type="ECO:0000256" key="1">
    <source>
        <dbReference type="ARBA" id="ARBA00009820"/>
    </source>
</evidence>
<gene>
    <name evidence="3" type="ORF">A2Z86_05510</name>
</gene>
<dbReference type="AlphaFoldDB" id="A0A1F5YDR4"/>
<dbReference type="EMBL" id="MFIV01000136">
    <property type="protein sequence ID" value="OGF98279.1"/>
    <property type="molecule type" value="Genomic_DNA"/>
</dbReference>
<dbReference type="Gene3D" id="2.40.160.50">
    <property type="entry name" value="membrane protein fhac: a member of the omp85/tpsb transporter family"/>
    <property type="match status" value="1"/>
</dbReference>
<accession>A0A1F5YDR4</accession>
<name>A0A1F5YDR4_9BACT</name>
<evidence type="ECO:0000313" key="4">
    <source>
        <dbReference type="Proteomes" id="UP000176992"/>
    </source>
</evidence>
<evidence type="ECO:0008006" key="5">
    <source>
        <dbReference type="Google" id="ProtNLM"/>
    </source>
</evidence>
<dbReference type="PANTHER" id="PTHR36842">
    <property type="entry name" value="PROTEIN TOLB HOMOLOG"/>
    <property type="match status" value="1"/>
</dbReference>
<evidence type="ECO:0000313" key="3">
    <source>
        <dbReference type="EMBL" id="OGF98279.1"/>
    </source>
</evidence>
<protein>
    <recommendedName>
        <fullName evidence="5">Bacterial surface antigen (D15) domain-containing protein</fullName>
    </recommendedName>
</protein>
<feature type="non-terminal residue" evidence="3">
    <location>
        <position position="1092"/>
    </location>
</feature>
<proteinExistence type="inferred from homology"/>
<evidence type="ECO:0000256" key="2">
    <source>
        <dbReference type="SAM" id="MobiDB-lite"/>
    </source>
</evidence>
<dbReference type="Pfam" id="PF07676">
    <property type="entry name" value="PD40"/>
    <property type="match status" value="3"/>
</dbReference>